<accession>A0A7D5FIZ0</accession>
<evidence type="ECO:0000313" key="1">
    <source>
        <dbReference type="EMBL" id="QLF80565.1"/>
    </source>
</evidence>
<dbReference type="Proteomes" id="UP000515626">
    <property type="component" value="Segment"/>
</dbReference>
<dbReference type="EMBL" id="MT682706">
    <property type="protein sequence ID" value="QLF80565.1"/>
    <property type="molecule type" value="Genomic_DNA"/>
</dbReference>
<organism evidence="1 2">
    <name type="scientific">Escherichia phage vB_EcoS_FP</name>
    <dbReference type="NCBI Taxonomy" id="2750857"/>
    <lineage>
        <taxon>Viruses</taxon>
        <taxon>Duplodnaviria</taxon>
        <taxon>Heunggongvirae</taxon>
        <taxon>Uroviricota</taxon>
        <taxon>Caudoviricetes</taxon>
        <taxon>Drexlerviridae</taxon>
        <taxon>Braunvirinae</taxon>
        <taxon>Veterinaerplatzvirus</taxon>
        <taxon>Veterinaerplatzvirus FP</taxon>
    </lineage>
</organism>
<keyword evidence="2" id="KW-1185">Reference proteome</keyword>
<gene>
    <name evidence="1" type="ORF">FP_0002</name>
</gene>
<proteinExistence type="predicted"/>
<evidence type="ECO:0000313" key="2">
    <source>
        <dbReference type="Proteomes" id="UP000515626"/>
    </source>
</evidence>
<name>A0A7D5FIZ0_9CAUD</name>
<protein>
    <submittedName>
        <fullName evidence="1">Uncharacterized protein</fullName>
    </submittedName>
</protein>
<sequence length="181" mass="20471">MGMFDFNEDKLTDDEIMKIAMRDGLPPLRVAINANGYRQSQSFWCSVEELLCAKLDSKSGVVLRKIHGQSRSGKGVVGIRSTYEALRKVKPFAGLNGVMHDLKNNILPSLQDAGIICLIGDKIYVHPYMVGMHAIEVEEWCDNLVVDEHASRLPYHLRYSEEEVEKAIEFYRKAKSLLNGK</sequence>
<reference evidence="1 2" key="1">
    <citation type="submission" date="2020-06" db="EMBL/GenBank/DDBJ databases">
        <title>Complete genome sequences of eight phages infecting swine Enterotoxigenic Escherichia coli.</title>
        <authorList>
            <person name="Ferreira A."/>
            <person name="Oliveira H."/>
            <person name="Silva D."/>
            <person name="Almeida C."/>
            <person name="Burgan J."/>
            <person name="Azered J."/>
            <person name="Oliveira A."/>
        </authorList>
    </citation>
    <scope>NUCLEOTIDE SEQUENCE [LARGE SCALE GENOMIC DNA]</scope>
</reference>